<feature type="domain" description="Glycosyltransferase 2-like" evidence="2">
    <location>
        <begin position="4"/>
        <end position="120"/>
    </location>
</feature>
<protein>
    <submittedName>
        <fullName evidence="3">Glycosyl transferase, family 2</fullName>
    </submittedName>
</protein>
<evidence type="ECO:0000256" key="1">
    <source>
        <dbReference type="SAM" id="MobiDB-lite"/>
    </source>
</evidence>
<dbReference type="CDD" id="cd00761">
    <property type="entry name" value="Glyco_tranf_GTA_type"/>
    <property type="match status" value="1"/>
</dbReference>
<dbReference type="AlphaFoldDB" id="A0A3B1AT26"/>
<gene>
    <name evidence="3" type="ORF">MNBD_GAMMA26-2321</name>
</gene>
<reference evidence="3" key="1">
    <citation type="submission" date="2018-06" db="EMBL/GenBank/DDBJ databases">
        <authorList>
            <person name="Zhirakovskaya E."/>
        </authorList>
    </citation>
    <scope>NUCLEOTIDE SEQUENCE</scope>
</reference>
<dbReference type="EMBL" id="UOFX01000044">
    <property type="protein sequence ID" value="VAX09159.1"/>
    <property type="molecule type" value="Genomic_DNA"/>
</dbReference>
<evidence type="ECO:0000259" key="2">
    <source>
        <dbReference type="Pfam" id="PF00535"/>
    </source>
</evidence>
<dbReference type="InterPro" id="IPR001173">
    <property type="entry name" value="Glyco_trans_2-like"/>
</dbReference>
<dbReference type="GO" id="GO:0016740">
    <property type="term" value="F:transferase activity"/>
    <property type="evidence" value="ECO:0007669"/>
    <property type="project" value="UniProtKB-KW"/>
</dbReference>
<feature type="region of interest" description="Disordered" evidence="1">
    <location>
        <begin position="253"/>
        <end position="274"/>
    </location>
</feature>
<dbReference type="PANTHER" id="PTHR43685:SF2">
    <property type="entry name" value="GLYCOSYLTRANSFERASE 2-LIKE DOMAIN-CONTAINING PROTEIN"/>
    <property type="match status" value="1"/>
</dbReference>
<feature type="compositionally biased region" description="Basic and acidic residues" evidence="1">
    <location>
        <begin position="264"/>
        <end position="274"/>
    </location>
</feature>
<keyword evidence="3" id="KW-0808">Transferase</keyword>
<proteinExistence type="predicted"/>
<dbReference type="InterPro" id="IPR050834">
    <property type="entry name" value="Glycosyltransf_2"/>
</dbReference>
<sequence length="274" mass="30817">MNVSVIIPTHNRAHILARAIESVEKQQLAATEIIIVDDGSTDGTAALVNDIFPSCRYLWQDNQGVSSARNSGIEAADSEWLAFLDSDDEWLPGKLAAQKASLEANPGLYICHTEEIWIRNGRRVNQMKKHAKSGGWIFQKCLPICAISPSSVIIHRSLFNEVGLFDETLPACEDYDLWLRICAFHPTLYVETPQIIKHGGHDDQLSRKHWGMDRFRIQALEKIIAHPKLSQADRQAATDMLITKASILAQGAKKRGHQQTADEYSDKQRQYQCD</sequence>
<dbReference type="Pfam" id="PF00535">
    <property type="entry name" value="Glycos_transf_2"/>
    <property type="match status" value="1"/>
</dbReference>
<name>A0A3B1AT26_9ZZZZ</name>
<accession>A0A3B1AT26</accession>
<dbReference type="PANTHER" id="PTHR43685">
    <property type="entry name" value="GLYCOSYLTRANSFERASE"/>
    <property type="match status" value="1"/>
</dbReference>
<dbReference type="Gene3D" id="3.90.550.10">
    <property type="entry name" value="Spore Coat Polysaccharide Biosynthesis Protein SpsA, Chain A"/>
    <property type="match status" value="1"/>
</dbReference>
<organism evidence="3">
    <name type="scientific">hydrothermal vent metagenome</name>
    <dbReference type="NCBI Taxonomy" id="652676"/>
    <lineage>
        <taxon>unclassified sequences</taxon>
        <taxon>metagenomes</taxon>
        <taxon>ecological metagenomes</taxon>
    </lineage>
</organism>
<evidence type="ECO:0000313" key="3">
    <source>
        <dbReference type="EMBL" id="VAX09159.1"/>
    </source>
</evidence>
<dbReference type="InterPro" id="IPR029044">
    <property type="entry name" value="Nucleotide-diphossugar_trans"/>
</dbReference>
<dbReference type="SUPFAM" id="SSF53448">
    <property type="entry name" value="Nucleotide-diphospho-sugar transferases"/>
    <property type="match status" value="1"/>
</dbReference>